<evidence type="ECO:0000313" key="6">
    <source>
        <dbReference type="Proteomes" id="UP000249390"/>
    </source>
</evidence>
<evidence type="ECO:0000256" key="3">
    <source>
        <dbReference type="ARBA" id="ARBA00023163"/>
    </source>
</evidence>
<comment type="similarity">
    <text evidence="1">Belongs to the CNOT2/3/5 family.</text>
</comment>
<proteinExistence type="inferred from homology"/>
<name>A0A328DES4_9ASTE</name>
<dbReference type="PANTHER" id="PTHR23326">
    <property type="entry name" value="CCR4 NOT-RELATED"/>
    <property type="match status" value="1"/>
</dbReference>
<sequence>MSGLLNTGLNGSAPNNPETTVRGLSTSFAAQSGSTATVLNHSGGTVQSLQGIHGNFNMSNVHGTFASRNSNMTGGPSGSVQQVGNLSNGRYSINNIPTVLPQLSLANSHGQSGATNIGGRITNSMTNIVNGGNITRGLSVDGGSSMHSVASRINLSGPQMVSMLGNSYSGSGAPLLQNQFQAGNNHLASMALLNEFNARDNATFDINDFPQLGGRPPSGGGSQGQIGFMRKPNIGFSQQNQEFSIQNEDFPALPGFKGQKEQLQESMASMMQSQHLAVGRSSGFSFGGNYLSHQPQQQQASAANGSGISFPPASYQDARFHGPEARSIGPPSTGSVSSNLSNLGPYDQLLEQYQPFQRQSQFRSISPFRDHDMNPLHASQAADQYGMFGLLKVIKMINPALSSLSLGLDLTSLGLNLNSPEDLHKSFASPWSDEPVKGEPKYTIPDCYNAQQLGVLKQSWFSKFRPETLFYIFYSMPKEEAQLCAAIELHARGWFYHRELRLWFTRVSNVEPLVKTANYERGCYFCFDPNAWEVVRKDNVVLQYEMIEKAPTSLA</sequence>
<dbReference type="InterPro" id="IPR038635">
    <property type="entry name" value="CCR4-NOT_su2/3/5_C_sf"/>
</dbReference>
<dbReference type="InterPro" id="IPR007282">
    <property type="entry name" value="NOT2/3/5_C"/>
</dbReference>
<feature type="domain" description="NOT2/NOT3/NOT5 C-terminal" evidence="4">
    <location>
        <begin position="424"/>
        <end position="546"/>
    </location>
</feature>
<reference evidence="5 6" key="1">
    <citation type="submission" date="2018-06" db="EMBL/GenBank/DDBJ databases">
        <title>The Genome of Cuscuta australis (Dodder) Provides Insight into the Evolution of Plant Parasitism.</title>
        <authorList>
            <person name="Liu H."/>
        </authorList>
    </citation>
    <scope>NUCLEOTIDE SEQUENCE [LARGE SCALE GENOMIC DNA]</scope>
    <source>
        <strain evidence="6">cv. Yunnan</strain>
        <tissue evidence="5">Vines</tissue>
    </source>
</reference>
<evidence type="ECO:0000256" key="1">
    <source>
        <dbReference type="ARBA" id="ARBA00007682"/>
    </source>
</evidence>
<protein>
    <recommendedName>
        <fullName evidence="4">NOT2/NOT3/NOT5 C-terminal domain-containing protein</fullName>
    </recommendedName>
</protein>
<dbReference type="Pfam" id="PF04153">
    <property type="entry name" value="NOT2_3_5_C"/>
    <property type="match status" value="1"/>
</dbReference>
<dbReference type="InterPro" id="IPR040168">
    <property type="entry name" value="Not2/3/5"/>
</dbReference>
<dbReference type="Proteomes" id="UP000249390">
    <property type="component" value="Unassembled WGS sequence"/>
</dbReference>
<dbReference type="EMBL" id="NQVE01000143">
    <property type="protein sequence ID" value="RAL44402.1"/>
    <property type="molecule type" value="Genomic_DNA"/>
</dbReference>
<gene>
    <name evidence="5" type="ORF">DM860_011679</name>
</gene>
<dbReference type="GO" id="GO:0006355">
    <property type="term" value="P:regulation of DNA-templated transcription"/>
    <property type="evidence" value="ECO:0007669"/>
    <property type="project" value="InterPro"/>
</dbReference>
<comment type="caution">
    <text evidence="5">The sequence shown here is derived from an EMBL/GenBank/DDBJ whole genome shotgun (WGS) entry which is preliminary data.</text>
</comment>
<evidence type="ECO:0000313" key="5">
    <source>
        <dbReference type="EMBL" id="RAL44402.1"/>
    </source>
</evidence>
<dbReference type="Gene3D" id="2.30.30.1020">
    <property type="entry name" value="CCR4-NOT complex subunit 2/3/5, C-terminal domain"/>
    <property type="match status" value="1"/>
</dbReference>
<evidence type="ECO:0000259" key="4">
    <source>
        <dbReference type="Pfam" id="PF04153"/>
    </source>
</evidence>
<keyword evidence="6" id="KW-1185">Reference proteome</keyword>
<dbReference type="GO" id="GO:0030015">
    <property type="term" value="C:CCR4-NOT core complex"/>
    <property type="evidence" value="ECO:0007669"/>
    <property type="project" value="InterPro"/>
</dbReference>
<dbReference type="AlphaFoldDB" id="A0A328DES4"/>
<organism evidence="5 6">
    <name type="scientific">Cuscuta australis</name>
    <dbReference type="NCBI Taxonomy" id="267555"/>
    <lineage>
        <taxon>Eukaryota</taxon>
        <taxon>Viridiplantae</taxon>
        <taxon>Streptophyta</taxon>
        <taxon>Embryophyta</taxon>
        <taxon>Tracheophyta</taxon>
        <taxon>Spermatophyta</taxon>
        <taxon>Magnoliopsida</taxon>
        <taxon>eudicotyledons</taxon>
        <taxon>Gunneridae</taxon>
        <taxon>Pentapetalae</taxon>
        <taxon>asterids</taxon>
        <taxon>lamiids</taxon>
        <taxon>Solanales</taxon>
        <taxon>Convolvulaceae</taxon>
        <taxon>Cuscuteae</taxon>
        <taxon>Cuscuta</taxon>
        <taxon>Cuscuta subgen. Grammica</taxon>
        <taxon>Cuscuta sect. Cleistogrammica</taxon>
    </lineage>
</organism>
<keyword evidence="2" id="KW-0805">Transcription regulation</keyword>
<accession>A0A328DES4</accession>
<keyword evidence="3" id="KW-0804">Transcription</keyword>
<evidence type="ECO:0000256" key="2">
    <source>
        <dbReference type="ARBA" id="ARBA00023015"/>
    </source>
</evidence>